<comment type="function">
    <text evidence="12">Major role in the synthesis of nucleoside triphosphates other than ATP. The ATP gamma phosphate is transferred to the NDP beta phosphate via a ping-pong mechanism, using a phosphorylated active-site intermediate.</text>
</comment>
<dbReference type="SUPFAM" id="SSF54919">
    <property type="entry name" value="Nucleoside diphosphate kinase, NDK"/>
    <property type="match status" value="1"/>
</dbReference>
<dbReference type="GO" id="GO:0006183">
    <property type="term" value="P:GTP biosynthetic process"/>
    <property type="evidence" value="ECO:0007669"/>
    <property type="project" value="UniProtKB-UniRule"/>
</dbReference>
<feature type="binding site" evidence="12">
    <location>
        <position position="25"/>
    </location>
    <ligand>
        <name>ATP</name>
        <dbReference type="ChEBI" id="CHEBI:30616"/>
    </ligand>
</feature>
<comment type="subunit">
    <text evidence="12">Homotetramer.</text>
</comment>
<gene>
    <name evidence="12 17" type="primary">ndk</name>
    <name evidence="17" type="ORF">HOQ43_17350</name>
</gene>
<dbReference type="HAMAP" id="MF_00451">
    <property type="entry name" value="NDP_kinase"/>
    <property type="match status" value="1"/>
</dbReference>
<dbReference type="GO" id="GO:0006228">
    <property type="term" value="P:UTP biosynthetic process"/>
    <property type="evidence" value="ECO:0007669"/>
    <property type="project" value="UniProtKB-UniRule"/>
</dbReference>
<dbReference type="InterPro" id="IPR023005">
    <property type="entry name" value="Nucleoside_diP_kinase_AS"/>
</dbReference>
<comment type="catalytic activity">
    <reaction evidence="12">
        <text>a ribonucleoside 5'-diphosphate + ATP = a ribonucleoside 5'-triphosphate + ADP</text>
        <dbReference type="Rhea" id="RHEA:18113"/>
        <dbReference type="ChEBI" id="CHEBI:30616"/>
        <dbReference type="ChEBI" id="CHEBI:57930"/>
        <dbReference type="ChEBI" id="CHEBI:61557"/>
        <dbReference type="ChEBI" id="CHEBI:456216"/>
        <dbReference type="EC" id="2.7.4.6"/>
    </reaction>
</comment>
<evidence type="ECO:0000256" key="7">
    <source>
        <dbReference type="ARBA" id="ARBA00022741"/>
    </source>
</evidence>
<evidence type="ECO:0000256" key="4">
    <source>
        <dbReference type="ARBA" id="ARBA00017632"/>
    </source>
</evidence>
<name>A0A850CDY4_9ACTN</name>
<keyword evidence="9 12" id="KW-0067">ATP-binding</keyword>
<protein>
    <recommendedName>
        <fullName evidence="4 12">Nucleoside diphosphate kinase</fullName>
        <shortName evidence="12">NDK</shortName>
        <shortName evidence="12">NDP kinase</shortName>
        <ecNumber evidence="3 12">2.7.4.6</ecNumber>
    </recommendedName>
    <alternativeName>
        <fullName evidence="12">Nucleoside-2-P kinase</fullName>
    </alternativeName>
</protein>
<sequence length="149" mass="16419">MAATDPTDASKEFHVAEQRTLVLIKPDAVRRGLVGEVLSRLERKGLRIEELRLRTMDAALSDAHYAEHVGRPYYEGLKTFMTSGPLVSLVVAGDEAIPVVRLLAGATDGRKAEPGTIRGDFSLSNQQNLIHASDSEESAKREIYLWFPS</sequence>
<evidence type="ECO:0000256" key="1">
    <source>
        <dbReference type="ARBA" id="ARBA00001946"/>
    </source>
</evidence>
<feature type="binding site" evidence="12">
    <location>
        <position position="73"/>
    </location>
    <ligand>
        <name>ATP</name>
        <dbReference type="ChEBI" id="CHEBI:30616"/>
    </ligand>
</feature>
<evidence type="ECO:0000313" key="18">
    <source>
        <dbReference type="Proteomes" id="UP000574690"/>
    </source>
</evidence>
<dbReference type="CDD" id="cd04413">
    <property type="entry name" value="NDPk_I"/>
    <property type="match status" value="1"/>
</dbReference>
<organism evidence="17 18">
    <name type="scientific">Glycomyces artemisiae</name>
    <dbReference type="NCBI Taxonomy" id="1076443"/>
    <lineage>
        <taxon>Bacteria</taxon>
        <taxon>Bacillati</taxon>
        <taxon>Actinomycetota</taxon>
        <taxon>Actinomycetes</taxon>
        <taxon>Glycomycetales</taxon>
        <taxon>Glycomycetaceae</taxon>
        <taxon>Glycomyces</taxon>
    </lineage>
</organism>
<dbReference type="EC" id="2.7.4.6" evidence="3 12"/>
<dbReference type="PROSITE" id="PS51374">
    <property type="entry name" value="NDPK_LIKE"/>
    <property type="match status" value="1"/>
</dbReference>
<dbReference type="InterPro" id="IPR036850">
    <property type="entry name" value="NDK-like_dom_sf"/>
</dbReference>
<dbReference type="PROSITE" id="PS00469">
    <property type="entry name" value="NDPK"/>
    <property type="match status" value="1"/>
</dbReference>
<evidence type="ECO:0000256" key="9">
    <source>
        <dbReference type="ARBA" id="ARBA00022840"/>
    </source>
</evidence>
<keyword evidence="8 12" id="KW-0418">Kinase</keyword>
<evidence type="ECO:0000256" key="6">
    <source>
        <dbReference type="ARBA" id="ARBA00022723"/>
    </source>
</evidence>
<dbReference type="GO" id="GO:0004550">
    <property type="term" value="F:nucleoside diphosphate kinase activity"/>
    <property type="evidence" value="ECO:0007669"/>
    <property type="project" value="UniProtKB-UniRule"/>
</dbReference>
<dbReference type="EMBL" id="JABFXE010000731">
    <property type="protein sequence ID" value="NUQ90215.1"/>
    <property type="molecule type" value="Genomic_DNA"/>
</dbReference>
<evidence type="ECO:0000256" key="13">
    <source>
        <dbReference type="PROSITE-ProRule" id="PRU00706"/>
    </source>
</evidence>
<dbReference type="FunFam" id="3.30.70.141:FF:000003">
    <property type="entry name" value="Nucleoside diphosphate kinase"/>
    <property type="match status" value="1"/>
</dbReference>
<dbReference type="GO" id="GO:0006241">
    <property type="term" value="P:CTP biosynthetic process"/>
    <property type="evidence" value="ECO:0007669"/>
    <property type="project" value="UniProtKB-UniRule"/>
</dbReference>
<keyword evidence="12" id="KW-0963">Cytoplasm</keyword>
<comment type="cofactor">
    <cofactor evidence="1 12">
        <name>Mg(2+)</name>
        <dbReference type="ChEBI" id="CHEBI:18420"/>
    </cofactor>
</comment>
<keyword evidence="6 12" id="KW-0479">Metal-binding</keyword>
<dbReference type="NCBIfam" id="NF001908">
    <property type="entry name" value="PRK00668.1"/>
    <property type="match status" value="1"/>
</dbReference>
<evidence type="ECO:0000259" key="16">
    <source>
        <dbReference type="SMART" id="SM00562"/>
    </source>
</evidence>
<feature type="binding site" evidence="12">
    <location>
        <position position="107"/>
    </location>
    <ligand>
        <name>ATP</name>
        <dbReference type="ChEBI" id="CHEBI:30616"/>
    </ligand>
</feature>
<dbReference type="GO" id="GO:0005524">
    <property type="term" value="F:ATP binding"/>
    <property type="evidence" value="ECO:0007669"/>
    <property type="project" value="UniProtKB-UniRule"/>
</dbReference>
<proteinExistence type="inferred from homology"/>
<keyword evidence="7 12" id="KW-0547">Nucleotide-binding</keyword>
<dbReference type="GO" id="GO:0046872">
    <property type="term" value="F:metal ion binding"/>
    <property type="evidence" value="ECO:0007669"/>
    <property type="project" value="UniProtKB-KW"/>
</dbReference>
<dbReference type="SMART" id="SM00562">
    <property type="entry name" value="NDK"/>
    <property type="match status" value="1"/>
</dbReference>
<feature type="active site" description="Pros-phosphohistidine intermediate" evidence="12">
    <location>
        <position position="131"/>
    </location>
</feature>
<evidence type="ECO:0000256" key="12">
    <source>
        <dbReference type="HAMAP-Rule" id="MF_00451"/>
    </source>
</evidence>
<comment type="similarity">
    <text evidence="2 12 13 14">Belongs to the NDK family.</text>
</comment>
<keyword evidence="12" id="KW-0597">Phosphoprotein</keyword>
<feature type="binding site" evidence="12">
    <location>
        <position position="118"/>
    </location>
    <ligand>
        <name>ATP</name>
        <dbReference type="ChEBI" id="CHEBI:30616"/>
    </ligand>
</feature>
<keyword evidence="11 12" id="KW-0546">Nucleotide metabolism</keyword>
<dbReference type="Gene3D" id="3.30.70.141">
    <property type="entry name" value="Nucleoside diphosphate kinase-like domain"/>
    <property type="match status" value="1"/>
</dbReference>
<evidence type="ECO:0000256" key="8">
    <source>
        <dbReference type="ARBA" id="ARBA00022777"/>
    </source>
</evidence>
<dbReference type="Proteomes" id="UP000574690">
    <property type="component" value="Unassembled WGS sequence"/>
</dbReference>
<reference evidence="17 18" key="1">
    <citation type="submission" date="2020-05" db="EMBL/GenBank/DDBJ databases">
        <title>DNA-SIP metagenomic assembled genomes.</title>
        <authorList>
            <person name="Yu J."/>
        </authorList>
    </citation>
    <scope>NUCLEOTIDE SEQUENCE [LARGE SCALE GENOMIC DNA]</scope>
    <source>
        <strain evidence="17">Bin5.27</strain>
    </source>
</reference>
<comment type="subcellular location">
    <subcellularLocation>
        <location evidence="12">Cytoplasm</location>
    </subcellularLocation>
</comment>
<feature type="binding site" evidence="12">
    <location>
        <position position="128"/>
    </location>
    <ligand>
        <name>ATP</name>
        <dbReference type="ChEBI" id="CHEBI:30616"/>
    </ligand>
</feature>
<dbReference type="InterPro" id="IPR001564">
    <property type="entry name" value="Nucleoside_diP_kinase"/>
</dbReference>
<evidence type="ECO:0000256" key="15">
    <source>
        <dbReference type="RuleBase" id="RU004013"/>
    </source>
</evidence>
<evidence type="ECO:0000313" key="17">
    <source>
        <dbReference type="EMBL" id="NUQ90215.1"/>
    </source>
</evidence>
<dbReference type="PRINTS" id="PR01243">
    <property type="entry name" value="NUCDPKINASE"/>
</dbReference>
<accession>A0A850CDY4</accession>
<keyword evidence="10 12" id="KW-0460">Magnesium</keyword>
<feature type="domain" description="Nucleoside diphosphate kinase-like" evidence="16">
    <location>
        <begin position="17"/>
        <end position="149"/>
    </location>
</feature>
<feature type="binding site" evidence="12">
    <location>
        <position position="101"/>
    </location>
    <ligand>
        <name>ATP</name>
        <dbReference type="ChEBI" id="CHEBI:30616"/>
    </ligand>
</feature>
<dbReference type="PANTHER" id="PTHR11349">
    <property type="entry name" value="NUCLEOSIDE DIPHOSPHATE KINASE"/>
    <property type="match status" value="1"/>
</dbReference>
<dbReference type="InterPro" id="IPR034907">
    <property type="entry name" value="NDK-like_dom"/>
</dbReference>
<evidence type="ECO:0000256" key="3">
    <source>
        <dbReference type="ARBA" id="ARBA00012966"/>
    </source>
</evidence>
<dbReference type="GO" id="GO:0005737">
    <property type="term" value="C:cytoplasm"/>
    <property type="evidence" value="ECO:0007669"/>
    <property type="project" value="UniProtKB-SubCell"/>
</dbReference>
<comment type="caution">
    <text evidence="17">The sequence shown here is derived from an EMBL/GenBank/DDBJ whole genome shotgun (WGS) entry which is preliminary data.</text>
</comment>
<dbReference type="AlphaFoldDB" id="A0A850CDY4"/>
<evidence type="ECO:0000256" key="2">
    <source>
        <dbReference type="ARBA" id="ARBA00008142"/>
    </source>
</evidence>
<keyword evidence="5 12" id="KW-0808">Transferase</keyword>
<comment type="caution">
    <text evidence="13">Lacks conserved residue(s) required for the propagation of feature annotation.</text>
</comment>
<evidence type="ECO:0000256" key="11">
    <source>
        <dbReference type="ARBA" id="ARBA00023080"/>
    </source>
</evidence>
<evidence type="ECO:0000256" key="10">
    <source>
        <dbReference type="ARBA" id="ARBA00022842"/>
    </source>
</evidence>
<dbReference type="Pfam" id="PF00334">
    <property type="entry name" value="NDK"/>
    <property type="match status" value="1"/>
</dbReference>
<comment type="catalytic activity">
    <reaction evidence="12 15">
        <text>a 2'-deoxyribonucleoside 5'-diphosphate + ATP = a 2'-deoxyribonucleoside 5'-triphosphate + ADP</text>
        <dbReference type="Rhea" id="RHEA:44640"/>
        <dbReference type="ChEBI" id="CHEBI:30616"/>
        <dbReference type="ChEBI" id="CHEBI:61560"/>
        <dbReference type="ChEBI" id="CHEBI:73316"/>
        <dbReference type="ChEBI" id="CHEBI:456216"/>
        <dbReference type="EC" id="2.7.4.6"/>
    </reaction>
</comment>
<evidence type="ECO:0000256" key="14">
    <source>
        <dbReference type="RuleBase" id="RU004011"/>
    </source>
</evidence>
<evidence type="ECO:0000256" key="5">
    <source>
        <dbReference type="ARBA" id="ARBA00022679"/>
    </source>
</evidence>